<dbReference type="InterPro" id="IPR036180">
    <property type="entry name" value="Gelsolin-like_dom_sf"/>
</dbReference>
<comment type="caution">
    <text evidence="16">The sequence shown here is derived from an EMBL/GenBank/DDBJ whole genome shotgun (WGS) entry which is preliminary data.</text>
</comment>
<dbReference type="InterPro" id="IPR012990">
    <property type="entry name" value="Beta-sandwich_Sec23_24"/>
</dbReference>
<dbReference type="Pfam" id="PF04811">
    <property type="entry name" value="Sec23_trunk"/>
    <property type="match status" value="1"/>
</dbReference>
<dbReference type="SUPFAM" id="SSF81811">
    <property type="entry name" value="Helical domain of Sec23/24"/>
    <property type="match status" value="1"/>
</dbReference>
<evidence type="ECO:0000256" key="9">
    <source>
        <dbReference type="ARBA" id="ARBA00023329"/>
    </source>
</evidence>
<dbReference type="InterPro" id="IPR006896">
    <property type="entry name" value="Sec23/24_trunk_dom"/>
</dbReference>
<dbReference type="PANTHER" id="PTHR11141:SF0">
    <property type="entry name" value="PROTEIN TRANSPORT PROTEIN SEC23"/>
    <property type="match status" value="1"/>
</dbReference>
<keyword evidence="6 10" id="KW-0931">ER-Golgi transport</keyword>
<dbReference type="Gene3D" id="2.60.40.1670">
    <property type="entry name" value="beta-sandwich domain of Sec23/24"/>
    <property type="match status" value="1"/>
</dbReference>
<evidence type="ECO:0000256" key="8">
    <source>
        <dbReference type="ARBA" id="ARBA00023136"/>
    </source>
</evidence>
<gene>
    <name evidence="16" type="ORF">M0813_10875</name>
</gene>
<feature type="domain" description="Gelsolin-like" evidence="11">
    <location>
        <begin position="645"/>
        <end position="731"/>
    </location>
</feature>
<comment type="subcellular location">
    <subcellularLocation>
        <location evidence="10">Cytoplasmic vesicle</location>
        <location evidence="10">COPII-coated vesicle membrane</location>
        <topology evidence="10">Peripheral membrane protein</topology>
        <orientation evidence="10">Cytoplasmic side</orientation>
    </subcellularLocation>
    <subcellularLocation>
        <location evidence="10">Endoplasmic reticulum membrane</location>
        <topology evidence="10">Peripheral membrane protein</topology>
        <orientation evidence="10">Cytoplasmic side</orientation>
    </subcellularLocation>
</comment>
<evidence type="ECO:0000259" key="11">
    <source>
        <dbReference type="Pfam" id="PF00626"/>
    </source>
</evidence>
<keyword evidence="17" id="KW-1185">Reference proteome</keyword>
<dbReference type="InterPro" id="IPR036174">
    <property type="entry name" value="Znf_Sec23_Sec24_sf"/>
</dbReference>
<dbReference type="Pfam" id="PF08033">
    <property type="entry name" value="Sec23_BS"/>
    <property type="match status" value="1"/>
</dbReference>
<evidence type="ECO:0000313" key="17">
    <source>
        <dbReference type="Proteomes" id="UP001150062"/>
    </source>
</evidence>
<keyword evidence="5 10" id="KW-0862">Zinc</keyword>
<dbReference type="Gene3D" id="2.30.30.380">
    <property type="entry name" value="Zn-finger domain of Sec23/24"/>
    <property type="match status" value="1"/>
</dbReference>
<reference evidence="16" key="1">
    <citation type="submission" date="2022-08" db="EMBL/GenBank/DDBJ databases">
        <title>Novel sulfate-reducing endosymbionts in the free-living metamonad Anaeramoeba.</title>
        <authorList>
            <person name="Jerlstrom-Hultqvist J."/>
            <person name="Cepicka I."/>
            <person name="Gallot-Lavallee L."/>
            <person name="Salas-Leiva D."/>
            <person name="Curtis B.A."/>
            <person name="Zahonova K."/>
            <person name="Pipaliya S."/>
            <person name="Dacks J."/>
            <person name="Roger A.J."/>
        </authorList>
    </citation>
    <scope>NUCLEOTIDE SEQUENCE</scope>
    <source>
        <strain evidence="16">Schooner1</strain>
    </source>
</reference>
<feature type="domain" description="Zinc finger Sec23/Sec24-type" evidence="12">
    <location>
        <begin position="53"/>
        <end position="91"/>
    </location>
</feature>
<evidence type="ECO:0000256" key="2">
    <source>
        <dbReference type="ARBA" id="ARBA00022448"/>
    </source>
</evidence>
<dbReference type="Gene3D" id="3.40.20.10">
    <property type="entry name" value="Severin"/>
    <property type="match status" value="1"/>
</dbReference>
<evidence type="ECO:0000256" key="5">
    <source>
        <dbReference type="ARBA" id="ARBA00022833"/>
    </source>
</evidence>
<dbReference type="InterPro" id="IPR007123">
    <property type="entry name" value="Gelsolin-like_dom"/>
</dbReference>
<dbReference type="Pfam" id="PF04810">
    <property type="entry name" value="zf-Sec23_Sec24"/>
    <property type="match status" value="1"/>
</dbReference>
<name>A0ABQ8X1P8_9EUKA</name>
<evidence type="ECO:0000259" key="12">
    <source>
        <dbReference type="Pfam" id="PF04810"/>
    </source>
</evidence>
<feature type="domain" description="Sec23/Sec24 beta-sandwich" evidence="15">
    <location>
        <begin position="415"/>
        <end position="514"/>
    </location>
</feature>
<keyword evidence="2 10" id="KW-0813">Transport</keyword>
<dbReference type="Gene3D" id="3.40.50.410">
    <property type="entry name" value="von Willebrand factor, type A domain"/>
    <property type="match status" value="1"/>
</dbReference>
<comment type="similarity">
    <text evidence="1 10">Belongs to the SEC23/SEC24 family. SEC23 subfamily.</text>
</comment>
<dbReference type="InterPro" id="IPR036175">
    <property type="entry name" value="Sec23/24_helical_dom_sf"/>
</dbReference>
<keyword evidence="4 10" id="KW-0256">Endoplasmic reticulum</keyword>
<dbReference type="InterPro" id="IPR037364">
    <property type="entry name" value="Sec23"/>
</dbReference>
<proteinExistence type="inferred from homology"/>
<dbReference type="Gene3D" id="1.20.120.730">
    <property type="entry name" value="Sec23/Sec24 helical domain"/>
    <property type="match status" value="1"/>
</dbReference>
<evidence type="ECO:0000256" key="10">
    <source>
        <dbReference type="RuleBase" id="RU365030"/>
    </source>
</evidence>
<evidence type="ECO:0000256" key="6">
    <source>
        <dbReference type="ARBA" id="ARBA00022892"/>
    </source>
</evidence>
<keyword evidence="9 10" id="KW-0968">Cytoplasmic vesicle</keyword>
<evidence type="ECO:0000259" key="13">
    <source>
        <dbReference type="Pfam" id="PF04811"/>
    </source>
</evidence>
<dbReference type="SUPFAM" id="SSF82919">
    <property type="entry name" value="Zn-finger domain of Sec23/24"/>
    <property type="match status" value="1"/>
</dbReference>
<keyword evidence="7 10" id="KW-0653">Protein transport</keyword>
<evidence type="ECO:0000259" key="14">
    <source>
        <dbReference type="Pfam" id="PF04815"/>
    </source>
</evidence>
<dbReference type="InterPro" id="IPR006895">
    <property type="entry name" value="Znf_Sec23_Sec24"/>
</dbReference>
<dbReference type="SUPFAM" id="SSF81995">
    <property type="entry name" value="beta-sandwich domain of Sec23/24"/>
    <property type="match status" value="1"/>
</dbReference>
<comment type="function">
    <text evidence="10">Component of the coat protein complex II (COPII) which promotes the formation of transport vesicles from the endoplasmic reticulum (ER). The coat has two main functions, the physical deformation of the endoplasmic reticulum membrane into vesicles and the selection of cargo molecules.</text>
</comment>
<dbReference type="Proteomes" id="UP001150062">
    <property type="component" value="Unassembled WGS sequence"/>
</dbReference>
<protein>
    <recommendedName>
        <fullName evidence="10">Protein transport protein SEC23</fullName>
    </recommendedName>
</protein>
<dbReference type="SUPFAM" id="SSF82754">
    <property type="entry name" value="C-terminal, gelsolin-like domain of Sec23/24"/>
    <property type="match status" value="1"/>
</dbReference>
<dbReference type="InterPro" id="IPR036465">
    <property type="entry name" value="vWFA_dom_sf"/>
</dbReference>
<evidence type="ECO:0000256" key="4">
    <source>
        <dbReference type="ARBA" id="ARBA00022824"/>
    </source>
</evidence>
<sequence>MSFYTLEEQLGTRFSWNIFPNTSELENSLVVPISCLYTPLHKVKDLQPVPYNPLQCVNCRNIINPFSEVDFKIKTWSCPFCSQRNKFPVQYHSISPQNLPAELLQDKALIEYILPNQNLNKEKNTIHQFPTFLFVIDLCTTEKELKALKESILEVVGNLNPNCLIGLITVGKDINVYDLAFVECPKSYLFSGSKQITTDEIEDSLRIRNSYIQDKNSNFIGINKFFQPAGECEFLISEIFNDLFVEPLNKFSKHRPKRGVGNSITISLTLMKKIFENKHKAGRIMLFLSGPSTIGDGKIVNLNRNNPIRSHSQIINGKATFSKNSLTFYENLAQQAVSIGVVVDLFACSFDQCGCYELNPLISKTGGELLLSDEFDHEIFKNTFSKVFELQSDDNNNENENENENDNHFLMKNGFISTIEIGVTRELCVLGAIGNCCSISPTSSSFHPKNVIGQGKTNVWQANGINDQTTLSFYFSVLNTKKNPIPKTRIGLIQFKTRWKDSLGNIHLRVLTSPHYFSDFSQQETLNLSFDQELSAVIMSRMAVERTKKKTYSSVIKWLDKSTIKFCRKVSNFTLDKAESFKISKEFSLFPQFMFYLRRSKFVKIFGHSPDETTFYNHFLYRENTTNSILMFQPSIISYSLNSTPKPVLLEMDSIKKDNILLLDEYFVVLILIGKQIAEWIKSGYHEMEEYSYLKEIIEAPQIEADRLIKNRFLYPRYIKCDQNSSQSRFLISKTNPNTPSSQNGYQNQDLHSLTDDINFNQFIKQLIQIVVEED</sequence>
<organism evidence="16 17">
    <name type="scientific">Anaeramoeba flamelloides</name>
    <dbReference type="NCBI Taxonomy" id="1746091"/>
    <lineage>
        <taxon>Eukaryota</taxon>
        <taxon>Metamonada</taxon>
        <taxon>Anaeramoebidae</taxon>
        <taxon>Anaeramoeba</taxon>
    </lineage>
</organism>
<dbReference type="Pfam" id="PF04815">
    <property type="entry name" value="Sec23_helical"/>
    <property type="match status" value="1"/>
</dbReference>
<evidence type="ECO:0000256" key="3">
    <source>
        <dbReference type="ARBA" id="ARBA00022723"/>
    </source>
</evidence>
<dbReference type="InterPro" id="IPR006900">
    <property type="entry name" value="Sec23/24_helical_dom"/>
</dbReference>
<dbReference type="PANTHER" id="PTHR11141">
    <property type="entry name" value="PROTEIN TRANSPORT PROTEIN SEC23"/>
    <property type="match status" value="1"/>
</dbReference>
<dbReference type="EMBL" id="JAOAOG010000343">
    <property type="protein sequence ID" value="KAJ6226446.1"/>
    <property type="molecule type" value="Genomic_DNA"/>
</dbReference>
<dbReference type="Pfam" id="PF00626">
    <property type="entry name" value="Gelsolin"/>
    <property type="match status" value="1"/>
</dbReference>
<dbReference type="SUPFAM" id="SSF53300">
    <property type="entry name" value="vWA-like"/>
    <property type="match status" value="1"/>
</dbReference>
<keyword evidence="8 10" id="KW-0472">Membrane</keyword>
<accession>A0ABQ8X1P8</accession>
<evidence type="ECO:0000256" key="1">
    <source>
        <dbReference type="ARBA" id="ARBA00009210"/>
    </source>
</evidence>
<evidence type="ECO:0000256" key="7">
    <source>
        <dbReference type="ARBA" id="ARBA00022927"/>
    </source>
</evidence>
<keyword evidence="10" id="KW-0963">Cytoplasm</keyword>
<feature type="domain" description="Sec23/Sec24 helical" evidence="14">
    <location>
        <begin position="531"/>
        <end position="629"/>
    </location>
</feature>
<feature type="domain" description="Sec23/Sec24 trunk" evidence="13">
    <location>
        <begin position="129"/>
        <end position="388"/>
    </location>
</feature>
<evidence type="ECO:0000313" key="16">
    <source>
        <dbReference type="EMBL" id="KAJ6226446.1"/>
    </source>
</evidence>
<dbReference type="InterPro" id="IPR029006">
    <property type="entry name" value="ADF-H/Gelsolin-like_dom_sf"/>
</dbReference>
<evidence type="ECO:0000259" key="15">
    <source>
        <dbReference type="Pfam" id="PF08033"/>
    </source>
</evidence>
<keyword evidence="3 10" id="KW-0479">Metal-binding</keyword>